<dbReference type="Proteomes" id="UP000614200">
    <property type="component" value="Unassembled WGS sequence"/>
</dbReference>
<keyword evidence="3" id="KW-1185">Reference proteome</keyword>
<feature type="transmembrane region" description="Helical" evidence="1">
    <location>
        <begin position="30"/>
        <end position="47"/>
    </location>
</feature>
<evidence type="ECO:0000313" key="3">
    <source>
        <dbReference type="Proteomes" id="UP000614200"/>
    </source>
</evidence>
<protein>
    <submittedName>
        <fullName evidence="2">Uncharacterized protein</fullName>
    </submittedName>
</protein>
<keyword evidence="1" id="KW-0472">Membrane</keyword>
<feature type="transmembrane region" description="Helical" evidence="1">
    <location>
        <begin position="59"/>
        <end position="79"/>
    </location>
</feature>
<reference evidence="2 3" key="1">
    <citation type="submission" date="2020-11" db="EMBL/GenBank/DDBJ databases">
        <title>Fusibacter basophilias sp. nov.</title>
        <authorList>
            <person name="Qiu D."/>
        </authorList>
    </citation>
    <scope>NUCLEOTIDE SEQUENCE [LARGE SCALE GENOMIC DNA]</scope>
    <source>
        <strain evidence="2 3">Q10-2</strain>
    </source>
</reference>
<keyword evidence="1" id="KW-0812">Transmembrane</keyword>
<organism evidence="2 3">
    <name type="scientific">Fusibacter ferrireducens</name>
    <dbReference type="NCBI Taxonomy" id="2785058"/>
    <lineage>
        <taxon>Bacteria</taxon>
        <taxon>Bacillati</taxon>
        <taxon>Bacillota</taxon>
        <taxon>Clostridia</taxon>
        <taxon>Eubacteriales</taxon>
        <taxon>Eubacteriales Family XII. Incertae Sedis</taxon>
        <taxon>Fusibacter</taxon>
    </lineage>
</organism>
<evidence type="ECO:0000313" key="2">
    <source>
        <dbReference type="EMBL" id="MBF4693864.1"/>
    </source>
</evidence>
<sequence>MRKIYLLFLMLIGLLYWIVALDHANATGKPIAVLMILIWLLIEILVIKHLRKEAFDSDLLSHFLIDLINGIEWLIFFGFAIKLFSSGMRFFEAQIEMRTFLFMLTISLLVMPAIAHSKRKKHTLNHRIVLFALLGFFLVDWIIVYLELHYFLLPIYTSNSIRFATSSLSVLMYITWILNVEFVKKQFLF</sequence>
<accession>A0ABR9ZTQ1</accession>
<feature type="transmembrane region" description="Helical" evidence="1">
    <location>
        <begin position="163"/>
        <end position="183"/>
    </location>
</feature>
<feature type="transmembrane region" description="Helical" evidence="1">
    <location>
        <begin position="99"/>
        <end position="116"/>
    </location>
</feature>
<gene>
    <name evidence="2" type="ORF">ISU02_12155</name>
</gene>
<feature type="transmembrane region" description="Helical" evidence="1">
    <location>
        <begin position="128"/>
        <end position="151"/>
    </location>
</feature>
<dbReference type="EMBL" id="JADKNH010000007">
    <property type="protein sequence ID" value="MBF4693864.1"/>
    <property type="molecule type" value="Genomic_DNA"/>
</dbReference>
<dbReference type="RefSeq" id="WP_194702108.1">
    <property type="nucleotide sequence ID" value="NZ_JADKNH010000007.1"/>
</dbReference>
<keyword evidence="1" id="KW-1133">Transmembrane helix</keyword>
<name>A0ABR9ZTQ1_9FIRM</name>
<comment type="caution">
    <text evidence="2">The sequence shown here is derived from an EMBL/GenBank/DDBJ whole genome shotgun (WGS) entry which is preliminary data.</text>
</comment>
<proteinExistence type="predicted"/>
<evidence type="ECO:0000256" key="1">
    <source>
        <dbReference type="SAM" id="Phobius"/>
    </source>
</evidence>